<reference evidence="2" key="1">
    <citation type="submission" date="2013-08" db="EMBL/GenBank/DDBJ databases">
        <authorList>
            <person name="Mendez C."/>
            <person name="Richter M."/>
            <person name="Ferrer M."/>
            <person name="Sanchez J."/>
        </authorList>
    </citation>
    <scope>NUCLEOTIDE SEQUENCE</scope>
</reference>
<feature type="non-terminal residue" evidence="2">
    <location>
        <position position="1"/>
    </location>
</feature>
<evidence type="ECO:0000313" key="2">
    <source>
        <dbReference type="EMBL" id="EQD54313.1"/>
    </source>
</evidence>
<sequence length="170" mass="17717">GPYTIVAGDPAAVLAVDSGGSRILQQQRPLPLAVGWSEPPGDAPGSLRRLAHELRAPAVPDLPTLAGGLVGMLAYEAAALLDHHAYPRGRGRPPGAPILLLLIDRVAVFDHLLNRLCLVAHVQPEDGYQAGAAALRSMAEQIAQARPAPLETSAAFERPLAVAPNVSGEM</sequence>
<gene>
    <name evidence="2" type="ORF">B1B_09751</name>
</gene>
<comment type="caution">
    <text evidence="2">The sequence shown here is derived from an EMBL/GenBank/DDBJ whole genome shotgun (WGS) entry which is preliminary data.</text>
</comment>
<organism evidence="2">
    <name type="scientific">mine drainage metagenome</name>
    <dbReference type="NCBI Taxonomy" id="410659"/>
    <lineage>
        <taxon>unclassified sequences</taxon>
        <taxon>metagenomes</taxon>
        <taxon>ecological metagenomes</taxon>
    </lineage>
</organism>
<protein>
    <submittedName>
        <fullName evidence="2">Anthranilate synthase, component I</fullName>
    </submittedName>
</protein>
<dbReference type="Gene3D" id="3.60.120.10">
    <property type="entry name" value="Anthranilate synthase"/>
    <property type="match status" value="1"/>
</dbReference>
<evidence type="ECO:0000259" key="1">
    <source>
        <dbReference type="Pfam" id="PF04715"/>
    </source>
</evidence>
<dbReference type="EMBL" id="AUZY01006448">
    <property type="protein sequence ID" value="EQD54313.1"/>
    <property type="molecule type" value="Genomic_DNA"/>
</dbReference>
<dbReference type="SUPFAM" id="SSF56322">
    <property type="entry name" value="ADC synthase"/>
    <property type="match status" value="1"/>
</dbReference>
<feature type="non-terminal residue" evidence="2">
    <location>
        <position position="170"/>
    </location>
</feature>
<accession>T1ACF8</accession>
<dbReference type="InterPro" id="IPR006805">
    <property type="entry name" value="Anth_synth_I_N"/>
</dbReference>
<dbReference type="InterPro" id="IPR005801">
    <property type="entry name" value="ADC_synthase"/>
</dbReference>
<dbReference type="AlphaFoldDB" id="T1ACF8"/>
<dbReference type="Pfam" id="PF04715">
    <property type="entry name" value="Anth_synt_I_N"/>
    <property type="match status" value="1"/>
</dbReference>
<feature type="domain" description="Anthranilate synthase component I N-terminal" evidence="1">
    <location>
        <begin position="3"/>
        <end position="117"/>
    </location>
</feature>
<reference evidence="2" key="2">
    <citation type="journal article" date="2014" name="ISME J.">
        <title>Microbial stratification in low pH oxic and suboxic macroscopic growths along an acid mine drainage.</title>
        <authorList>
            <person name="Mendez-Garcia C."/>
            <person name="Mesa V."/>
            <person name="Sprenger R.R."/>
            <person name="Richter M."/>
            <person name="Diez M.S."/>
            <person name="Solano J."/>
            <person name="Bargiela R."/>
            <person name="Golyshina O.V."/>
            <person name="Manteca A."/>
            <person name="Ramos J.L."/>
            <person name="Gallego J.R."/>
            <person name="Llorente I."/>
            <person name="Martins Dos Santos V.A."/>
            <person name="Jensen O.N."/>
            <person name="Pelaez A.I."/>
            <person name="Sanchez J."/>
            <person name="Ferrer M."/>
        </authorList>
    </citation>
    <scope>NUCLEOTIDE SEQUENCE</scope>
</reference>
<proteinExistence type="predicted"/>
<name>T1ACF8_9ZZZZ</name>